<keyword evidence="1" id="KW-0547">Nucleotide-binding</keyword>
<protein>
    <submittedName>
        <fullName evidence="1">Energy-coupling factor transporter ATP-binding protein EcfA2</fullName>
    </submittedName>
</protein>
<sequence length="331" mass="37785">MNSPPSERPFIKSPFHTEVLDLFDTLRLKKKRYGVASCLLLTGESGSGKSELAKHYVKMNPIIEQLERTYIPVLHFELRSVSNVEEFLKSLLIGLGDPQMGRGAKNKVELYDRLINLIRTTCVELFILDEIQVIIERRSAQVVVGIADLFKDLIKDTEIPIVFMGMPWSKYLVDSNRQLKRRIAYRRVFPPYRVSNKKDRDDYRRLLKLLANAYGLSSDLDISGTAMALRCFAATNGNLSLTAELISEAFMMSEMEDRKVDIELFANVLRSYGVDDEFNSFLVSIDKLVLNELVVNSDWHFGYRANKNAIIDAQFVTYGVSKENKVFCLTG</sequence>
<dbReference type="InterPro" id="IPR008868">
    <property type="entry name" value="TniB"/>
</dbReference>
<reference evidence="1 2" key="1">
    <citation type="submission" date="2023-07" db="EMBL/GenBank/DDBJ databases">
        <title>Sorghum-associated microbial communities from plants grown in Nebraska, USA.</title>
        <authorList>
            <person name="Schachtman D."/>
        </authorList>
    </citation>
    <scope>NUCLEOTIDE SEQUENCE [LARGE SCALE GENOMIC DNA]</scope>
    <source>
        <strain evidence="1 2">BE190</strain>
    </source>
</reference>
<keyword evidence="2" id="KW-1185">Reference proteome</keyword>
<proteinExistence type="predicted"/>
<dbReference type="InterPro" id="IPR027417">
    <property type="entry name" value="P-loop_NTPase"/>
</dbReference>
<dbReference type="Pfam" id="PF05621">
    <property type="entry name" value="TniB"/>
    <property type="match status" value="1"/>
</dbReference>
<dbReference type="Proteomes" id="UP001253595">
    <property type="component" value="Unassembled WGS sequence"/>
</dbReference>
<accession>A0ABU1UX34</accession>
<dbReference type="InterPro" id="IPR025662">
    <property type="entry name" value="Sigma_54_int_dom_ATP-bd_1"/>
</dbReference>
<dbReference type="SUPFAM" id="SSF52540">
    <property type="entry name" value="P-loop containing nucleoside triphosphate hydrolases"/>
    <property type="match status" value="1"/>
</dbReference>
<dbReference type="RefSeq" id="WP_310071367.1">
    <property type="nucleotide sequence ID" value="NZ_JAVDVX010000003.1"/>
</dbReference>
<dbReference type="EMBL" id="JAVDVX010000003">
    <property type="protein sequence ID" value="MDR7089747.1"/>
    <property type="molecule type" value="Genomic_DNA"/>
</dbReference>
<evidence type="ECO:0000313" key="2">
    <source>
        <dbReference type="Proteomes" id="UP001253595"/>
    </source>
</evidence>
<organism evidence="1 2">
    <name type="scientific">Cellvibrio fibrivorans</name>
    <dbReference type="NCBI Taxonomy" id="126350"/>
    <lineage>
        <taxon>Bacteria</taxon>
        <taxon>Pseudomonadati</taxon>
        <taxon>Pseudomonadota</taxon>
        <taxon>Gammaproteobacteria</taxon>
        <taxon>Cellvibrionales</taxon>
        <taxon>Cellvibrionaceae</taxon>
        <taxon>Cellvibrio</taxon>
    </lineage>
</organism>
<comment type="caution">
    <text evidence="1">The sequence shown here is derived from an EMBL/GenBank/DDBJ whole genome shotgun (WGS) entry which is preliminary data.</text>
</comment>
<dbReference type="Gene3D" id="3.40.50.300">
    <property type="entry name" value="P-loop containing nucleotide triphosphate hydrolases"/>
    <property type="match status" value="1"/>
</dbReference>
<keyword evidence="1" id="KW-0067">ATP-binding</keyword>
<dbReference type="GO" id="GO:0005524">
    <property type="term" value="F:ATP binding"/>
    <property type="evidence" value="ECO:0007669"/>
    <property type="project" value="UniProtKB-KW"/>
</dbReference>
<gene>
    <name evidence="1" type="ORF">J2X05_001769</name>
</gene>
<evidence type="ECO:0000313" key="1">
    <source>
        <dbReference type="EMBL" id="MDR7089747.1"/>
    </source>
</evidence>
<name>A0ABU1UX34_9GAMM</name>
<dbReference type="PROSITE" id="PS00675">
    <property type="entry name" value="SIGMA54_INTERACT_1"/>
    <property type="match status" value="1"/>
</dbReference>